<dbReference type="EMBL" id="CAUYUJ010018672">
    <property type="protein sequence ID" value="CAK0885452.1"/>
    <property type="molecule type" value="Genomic_DNA"/>
</dbReference>
<feature type="non-terminal residue" evidence="2">
    <location>
        <position position="1"/>
    </location>
</feature>
<keyword evidence="3" id="KW-1185">Reference proteome</keyword>
<organism evidence="2 3">
    <name type="scientific">Prorocentrum cordatum</name>
    <dbReference type="NCBI Taxonomy" id="2364126"/>
    <lineage>
        <taxon>Eukaryota</taxon>
        <taxon>Sar</taxon>
        <taxon>Alveolata</taxon>
        <taxon>Dinophyceae</taxon>
        <taxon>Prorocentrales</taxon>
        <taxon>Prorocentraceae</taxon>
        <taxon>Prorocentrum</taxon>
    </lineage>
</organism>
<dbReference type="Proteomes" id="UP001189429">
    <property type="component" value="Unassembled WGS sequence"/>
</dbReference>
<gene>
    <name evidence="2" type="ORF">PCOR1329_LOCUS67068</name>
</gene>
<name>A0ABN9WKD3_9DINO</name>
<sequence length="115" mass="12172">QAAALSGRPCPAPPLAEPGGPHHRPQDRRRLQSPLAADGLGSRPASAESASASAGGRQRSRRSSGPPTPAASLEACGSWSDLLGSEPRRWRSRLEEDVRQRHADLLLSAWSHLSA</sequence>
<evidence type="ECO:0000313" key="2">
    <source>
        <dbReference type="EMBL" id="CAK0885452.1"/>
    </source>
</evidence>
<comment type="caution">
    <text evidence="2">The sequence shown here is derived from an EMBL/GenBank/DDBJ whole genome shotgun (WGS) entry which is preliminary data.</text>
</comment>
<feature type="compositionally biased region" description="Low complexity" evidence="1">
    <location>
        <begin position="41"/>
        <end position="57"/>
    </location>
</feature>
<accession>A0ABN9WKD3</accession>
<protein>
    <submittedName>
        <fullName evidence="2">Uncharacterized protein</fullName>
    </submittedName>
</protein>
<evidence type="ECO:0000313" key="3">
    <source>
        <dbReference type="Proteomes" id="UP001189429"/>
    </source>
</evidence>
<reference evidence="2" key="1">
    <citation type="submission" date="2023-10" db="EMBL/GenBank/DDBJ databases">
        <authorList>
            <person name="Chen Y."/>
            <person name="Shah S."/>
            <person name="Dougan E. K."/>
            <person name="Thang M."/>
            <person name="Chan C."/>
        </authorList>
    </citation>
    <scope>NUCLEOTIDE SEQUENCE [LARGE SCALE GENOMIC DNA]</scope>
</reference>
<proteinExistence type="predicted"/>
<feature type="region of interest" description="Disordered" evidence="1">
    <location>
        <begin position="1"/>
        <end position="83"/>
    </location>
</feature>
<evidence type="ECO:0000256" key="1">
    <source>
        <dbReference type="SAM" id="MobiDB-lite"/>
    </source>
</evidence>
<feature type="non-terminal residue" evidence="2">
    <location>
        <position position="115"/>
    </location>
</feature>